<keyword evidence="2" id="KW-0378">Hydrolase</keyword>
<accession>A0ABR2I6Y0</accession>
<evidence type="ECO:0000313" key="4">
    <source>
        <dbReference type="Proteomes" id="UP001470230"/>
    </source>
</evidence>
<dbReference type="Proteomes" id="UP001470230">
    <property type="component" value="Unassembled WGS sequence"/>
</dbReference>
<dbReference type="Gene3D" id="3.30.540.30">
    <property type="match status" value="2"/>
</dbReference>
<dbReference type="Pfam" id="PF03571">
    <property type="entry name" value="Peptidase_M49"/>
    <property type="match status" value="1"/>
</dbReference>
<keyword evidence="4" id="KW-1185">Reference proteome</keyword>
<organism evidence="3 4">
    <name type="scientific">Tritrichomonas musculus</name>
    <dbReference type="NCBI Taxonomy" id="1915356"/>
    <lineage>
        <taxon>Eukaryota</taxon>
        <taxon>Metamonada</taxon>
        <taxon>Parabasalia</taxon>
        <taxon>Tritrichomonadida</taxon>
        <taxon>Tritrichomonadidae</taxon>
        <taxon>Tritrichomonas</taxon>
    </lineage>
</organism>
<evidence type="ECO:0008006" key="5">
    <source>
        <dbReference type="Google" id="ProtNLM"/>
    </source>
</evidence>
<evidence type="ECO:0000313" key="3">
    <source>
        <dbReference type="EMBL" id="KAK8857844.1"/>
    </source>
</evidence>
<name>A0ABR2I6Y0_9EUKA</name>
<gene>
    <name evidence="3" type="ORF">M9Y10_012939</name>
</gene>
<keyword evidence="1" id="KW-0479">Metal-binding</keyword>
<reference evidence="3 4" key="1">
    <citation type="submission" date="2024-04" db="EMBL/GenBank/DDBJ databases">
        <title>Tritrichomonas musculus Genome.</title>
        <authorList>
            <person name="Alves-Ferreira E."/>
            <person name="Grigg M."/>
            <person name="Lorenzi H."/>
            <person name="Galac M."/>
        </authorList>
    </citation>
    <scope>NUCLEOTIDE SEQUENCE [LARGE SCALE GENOMIC DNA]</scope>
    <source>
        <strain evidence="3 4">EAF2021</strain>
    </source>
</reference>
<dbReference type="EMBL" id="JAPFFF010000019">
    <property type="protein sequence ID" value="KAK8857844.1"/>
    <property type="molecule type" value="Genomic_DNA"/>
</dbReference>
<evidence type="ECO:0000256" key="1">
    <source>
        <dbReference type="ARBA" id="ARBA00022723"/>
    </source>
</evidence>
<comment type="caution">
    <text evidence="3">The sequence shown here is derived from an EMBL/GenBank/DDBJ whole genome shotgun (WGS) entry which is preliminary data.</text>
</comment>
<dbReference type="PANTHER" id="PTHR23422">
    <property type="entry name" value="DIPEPTIDYL PEPTIDASE III-RELATED"/>
    <property type="match status" value="1"/>
</dbReference>
<sequence length="706" mass="79902">MSVDPSINIKQYLAATNNKIGDLHVEKLIPTMSEKERNYATFLILASWAGYPILLDQVSKESPRIHKYLSALFKALPRDSLNKAITVNIEDKNHDVKDANLKYLIEYAALFYYNGGNYLGFGDTKFIPRVPKESLREITPSNLHNLLDDCIEDIYSLEKGKLELGFSPEGVTTYYDPSDITKEEVESVNQVIAGKGLKIENTKIVRDDANHRYNVLLPSVQVDDKGEQIGEVSVKLAQGQVNWPVFLTKGRYSDTLKKVNFFLNKAKEYASNETEQKMLSSLISSYETGSCADHVKYSEYWVKDVDPPVEFYHGFIESYRDPSGIRAEFEGFVACIDPKESRILHKFVESSQVVLPLLPLLPEYERKTFTPPSYNAINILTFVTSGFPIGINIPNYDEIRDHIGFKNVSLTNVINASATTKDALYFLDDSDADIVIKFFSEADNMATAAHELYGHGSGKLLRKSDVTGPNKVRDLLNKDQFVTTYYEEGQTAEQTFGGLYSAFEECRAETSSLYLSFFEEVLDIFEIKKDPEYRRSLQISGILGMLHAGMKTLNCYSVEAKQWRQAHAAARFAIVKACLKWGNGSVSVVKAEPGFRLVLDKSKLDGVKEAVTKLLVYLNYYKSTNKAEEGKAFFNELTSVDDFFLEVRKYIMTKERSRYLYVGAKVQLVDKASQKYNLTSQVEEGRKADILDVLYSYIENIEVSAQ</sequence>
<dbReference type="PANTHER" id="PTHR23422:SF11">
    <property type="entry name" value="DIPEPTIDYL PEPTIDASE 3"/>
    <property type="match status" value="1"/>
</dbReference>
<proteinExistence type="predicted"/>
<evidence type="ECO:0000256" key="2">
    <source>
        <dbReference type="ARBA" id="ARBA00022801"/>
    </source>
</evidence>
<protein>
    <recommendedName>
        <fullName evidence="5">Dipeptidyl aminopeptidase III</fullName>
    </recommendedName>
</protein>
<dbReference type="InterPro" id="IPR039461">
    <property type="entry name" value="Peptidase_M49"/>
</dbReference>